<dbReference type="Proteomes" id="UP001180487">
    <property type="component" value="Unassembled WGS sequence"/>
</dbReference>
<feature type="compositionally biased region" description="Polar residues" evidence="1">
    <location>
        <begin position="1"/>
        <end position="19"/>
    </location>
</feature>
<name>A0ABU2C3M9_9BURK</name>
<organism evidence="2 3">
    <name type="scientific">Rhodoferax ferrireducens</name>
    <dbReference type="NCBI Taxonomy" id="192843"/>
    <lineage>
        <taxon>Bacteria</taxon>
        <taxon>Pseudomonadati</taxon>
        <taxon>Pseudomonadota</taxon>
        <taxon>Betaproteobacteria</taxon>
        <taxon>Burkholderiales</taxon>
        <taxon>Comamonadaceae</taxon>
        <taxon>Rhodoferax</taxon>
    </lineage>
</organism>
<evidence type="ECO:0000313" key="2">
    <source>
        <dbReference type="EMBL" id="MDR7375928.1"/>
    </source>
</evidence>
<evidence type="ECO:0008006" key="4">
    <source>
        <dbReference type="Google" id="ProtNLM"/>
    </source>
</evidence>
<reference evidence="2 3" key="1">
    <citation type="submission" date="2023-07" db="EMBL/GenBank/DDBJ databases">
        <title>Sorghum-associated microbial communities from plants grown in Nebraska, USA.</title>
        <authorList>
            <person name="Schachtman D."/>
        </authorList>
    </citation>
    <scope>NUCLEOTIDE SEQUENCE [LARGE SCALE GENOMIC DNA]</scope>
    <source>
        <strain evidence="2 3">BE313</strain>
    </source>
</reference>
<evidence type="ECO:0000313" key="3">
    <source>
        <dbReference type="Proteomes" id="UP001180487"/>
    </source>
</evidence>
<gene>
    <name evidence="2" type="ORF">J2X19_000586</name>
</gene>
<comment type="caution">
    <text evidence="2">The sequence shown here is derived from an EMBL/GenBank/DDBJ whole genome shotgun (WGS) entry which is preliminary data.</text>
</comment>
<protein>
    <recommendedName>
        <fullName evidence="4">DUF2267 domain-containing protein</fullName>
    </recommendedName>
</protein>
<feature type="region of interest" description="Disordered" evidence="1">
    <location>
        <begin position="1"/>
        <end position="20"/>
    </location>
</feature>
<accession>A0ABU2C3M9</accession>
<sequence>MTTAAHSTAHGSIQGTLTQRAGDAPDVGAVLDAVVSTWQTMAAQLEPVIGARGVSVLLNRALYLTVKSYPWMKPTNAQEAAEPMDNLKLRFADRTALEASEAGCALLVTFTELLASLIGESLTERLLACVWQAPSPPFEQDTHHD</sequence>
<dbReference type="RefSeq" id="WP_310370507.1">
    <property type="nucleotide sequence ID" value="NZ_JAVDXT010000001.1"/>
</dbReference>
<proteinExistence type="predicted"/>
<evidence type="ECO:0000256" key="1">
    <source>
        <dbReference type="SAM" id="MobiDB-lite"/>
    </source>
</evidence>
<keyword evidence="3" id="KW-1185">Reference proteome</keyword>
<dbReference type="EMBL" id="JAVDXT010000001">
    <property type="protein sequence ID" value="MDR7375928.1"/>
    <property type="molecule type" value="Genomic_DNA"/>
</dbReference>